<dbReference type="InterPro" id="IPR007421">
    <property type="entry name" value="Schlafen_AlbA_2_dom"/>
</dbReference>
<dbReference type="Gene3D" id="3.30.950.30">
    <property type="entry name" value="Schlafen, AAA domain"/>
    <property type="match status" value="1"/>
</dbReference>
<dbReference type="Proteomes" id="UP000198942">
    <property type="component" value="Unassembled WGS sequence"/>
</dbReference>
<accession>A0A1H8M2F4</accession>
<dbReference type="InterPro" id="IPR038461">
    <property type="entry name" value="Schlafen_AlbA_2_dom_sf"/>
</dbReference>
<keyword evidence="3" id="KW-1185">Reference proteome</keyword>
<feature type="domain" description="Schlafen AlbA-2" evidence="1">
    <location>
        <begin position="18"/>
        <end position="145"/>
    </location>
</feature>
<dbReference type="PANTHER" id="PTHR30595:SF6">
    <property type="entry name" value="SCHLAFEN ALBA-2 DOMAIN-CONTAINING PROTEIN"/>
    <property type="match status" value="1"/>
</dbReference>
<keyword evidence="2" id="KW-0238">DNA-binding</keyword>
<dbReference type="RefSeq" id="WP_091212198.1">
    <property type="nucleotide sequence ID" value="NZ_FOCL01000005.1"/>
</dbReference>
<evidence type="ECO:0000313" key="2">
    <source>
        <dbReference type="EMBL" id="SEO11328.1"/>
    </source>
</evidence>
<dbReference type="OrthoDB" id="9768354at2"/>
<dbReference type="Pfam" id="PF04326">
    <property type="entry name" value="SLFN_AlbA_2"/>
    <property type="match status" value="1"/>
</dbReference>
<dbReference type="AlphaFoldDB" id="A0A1H8M2F4"/>
<gene>
    <name evidence="2" type="ORF">SAMN05192574_105351</name>
</gene>
<dbReference type="PANTHER" id="PTHR30595">
    <property type="entry name" value="GLPR-RELATED TRANSCRIPTIONAL REPRESSOR"/>
    <property type="match status" value="1"/>
</dbReference>
<dbReference type="EMBL" id="FOCL01000005">
    <property type="protein sequence ID" value="SEO11328.1"/>
    <property type="molecule type" value="Genomic_DNA"/>
</dbReference>
<organism evidence="2 3">
    <name type="scientific">Mucilaginibacter gossypiicola</name>
    <dbReference type="NCBI Taxonomy" id="551995"/>
    <lineage>
        <taxon>Bacteria</taxon>
        <taxon>Pseudomonadati</taxon>
        <taxon>Bacteroidota</taxon>
        <taxon>Sphingobacteriia</taxon>
        <taxon>Sphingobacteriales</taxon>
        <taxon>Sphingobacteriaceae</taxon>
        <taxon>Mucilaginibacter</taxon>
    </lineage>
</organism>
<sequence length="298" mass="34766">MIYNEEYLNNLIKDRTEENIHLDYKAADALERSDKKTQQISKDISAFANSDGGIIIYGLQEDEVNKHVAAKITPINRKEISKEWLEHVIQGSIQPRINDVKIYPIEVNGNIDDVVYVVDISKSDTAHQAIDRKYYKRFNFNSEPMYDYEIRDILNRAKHPKIELEFEISREPQDEYPKYYLNVYAKNVGVVLAKYIHCILNVPTDSLLDDDDLFRKTWKVSVENTFQDLTARTLTGMEYGPKRYQPLLPKMRLKLSHSEVVFNKHFKKYKIAWTVNADNAEPISGETRLKGLPVYDNI</sequence>
<evidence type="ECO:0000259" key="1">
    <source>
        <dbReference type="Pfam" id="PF04326"/>
    </source>
</evidence>
<protein>
    <submittedName>
        <fullName evidence="2">Putative DNA-binding domain-containing protein</fullName>
    </submittedName>
</protein>
<dbReference type="STRING" id="551995.SAMN05192574_105351"/>
<dbReference type="GO" id="GO:0003677">
    <property type="term" value="F:DNA binding"/>
    <property type="evidence" value="ECO:0007669"/>
    <property type="project" value="UniProtKB-KW"/>
</dbReference>
<evidence type="ECO:0000313" key="3">
    <source>
        <dbReference type="Proteomes" id="UP000198942"/>
    </source>
</evidence>
<proteinExistence type="predicted"/>
<reference evidence="3" key="1">
    <citation type="submission" date="2016-10" db="EMBL/GenBank/DDBJ databases">
        <authorList>
            <person name="Varghese N."/>
            <person name="Submissions S."/>
        </authorList>
    </citation>
    <scope>NUCLEOTIDE SEQUENCE [LARGE SCALE GENOMIC DNA]</scope>
    <source>
        <strain evidence="3">Gh-48</strain>
    </source>
</reference>
<name>A0A1H8M2F4_9SPHI</name>